<dbReference type="Gene3D" id="1.20.1440.120">
    <property type="entry name" value="Recombination protein O, C-terminal domain"/>
    <property type="match status" value="1"/>
</dbReference>
<keyword evidence="4 8" id="KW-0227">DNA damage</keyword>
<dbReference type="Proteomes" id="UP000484885">
    <property type="component" value="Unassembled WGS sequence"/>
</dbReference>
<organism evidence="10 11">
    <name type="scientific">Wenzhouxiangella limi</name>
    <dbReference type="NCBI Taxonomy" id="2707351"/>
    <lineage>
        <taxon>Bacteria</taxon>
        <taxon>Pseudomonadati</taxon>
        <taxon>Pseudomonadota</taxon>
        <taxon>Gammaproteobacteria</taxon>
        <taxon>Chromatiales</taxon>
        <taxon>Wenzhouxiangellaceae</taxon>
        <taxon>Wenzhouxiangella</taxon>
    </lineage>
</organism>
<dbReference type="GO" id="GO:0006310">
    <property type="term" value="P:DNA recombination"/>
    <property type="evidence" value="ECO:0007669"/>
    <property type="project" value="UniProtKB-UniRule"/>
</dbReference>
<evidence type="ECO:0000259" key="9">
    <source>
        <dbReference type="Pfam" id="PF11967"/>
    </source>
</evidence>
<dbReference type="InterPro" id="IPR003717">
    <property type="entry name" value="RecO"/>
</dbReference>
<comment type="function">
    <text evidence="1 8">Involved in DNA repair and RecF pathway recombination.</text>
</comment>
<dbReference type="InterPro" id="IPR012340">
    <property type="entry name" value="NA-bd_OB-fold"/>
</dbReference>
<dbReference type="PANTHER" id="PTHR33991">
    <property type="entry name" value="DNA REPAIR PROTEIN RECO"/>
    <property type="match status" value="1"/>
</dbReference>
<dbReference type="Pfam" id="PF11967">
    <property type="entry name" value="RecO_N"/>
    <property type="match status" value="1"/>
</dbReference>
<evidence type="ECO:0000256" key="5">
    <source>
        <dbReference type="ARBA" id="ARBA00023172"/>
    </source>
</evidence>
<dbReference type="HAMAP" id="MF_00201">
    <property type="entry name" value="RecO"/>
    <property type="match status" value="1"/>
</dbReference>
<dbReference type="Pfam" id="PF02565">
    <property type="entry name" value="RecO_C"/>
    <property type="match status" value="1"/>
</dbReference>
<proteinExistence type="inferred from homology"/>
<keyword evidence="11" id="KW-1185">Reference proteome</keyword>
<evidence type="ECO:0000256" key="1">
    <source>
        <dbReference type="ARBA" id="ARBA00003065"/>
    </source>
</evidence>
<dbReference type="InterPro" id="IPR022572">
    <property type="entry name" value="DNA_rep/recomb_RecO_N"/>
</dbReference>
<protein>
    <recommendedName>
        <fullName evidence="3 8">DNA repair protein RecO</fullName>
    </recommendedName>
    <alternativeName>
        <fullName evidence="7 8">Recombination protein O</fullName>
    </alternativeName>
</protein>
<evidence type="ECO:0000256" key="8">
    <source>
        <dbReference type="HAMAP-Rule" id="MF_00201"/>
    </source>
</evidence>
<evidence type="ECO:0000256" key="7">
    <source>
        <dbReference type="ARBA" id="ARBA00033409"/>
    </source>
</evidence>
<dbReference type="SUPFAM" id="SSF50249">
    <property type="entry name" value="Nucleic acid-binding proteins"/>
    <property type="match status" value="1"/>
</dbReference>
<comment type="caution">
    <text evidence="10">The sequence shown here is derived from an EMBL/GenBank/DDBJ whole genome shotgun (WGS) entry which is preliminary data.</text>
</comment>
<dbReference type="RefSeq" id="WP_164209696.1">
    <property type="nucleotide sequence ID" value="NZ_JAAGSC010000031.1"/>
</dbReference>
<dbReference type="SUPFAM" id="SSF57863">
    <property type="entry name" value="ArfGap/RecO-like zinc finger"/>
    <property type="match status" value="1"/>
</dbReference>
<dbReference type="InterPro" id="IPR042242">
    <property type="entry name" value="RecO_C"/>
</dbReference>
<keyword evidence="5 8" id="KW-0233">DNA recombination</keyword>
<evidence type="ECO:0000313" key="10">
    <source>
        <dbReference type="EMBL" id="NDY94473.1"/>
    </source>
</evidence>
<keyword evidence="6 8" id="KW-0234">DNA repair</keyword>
<dbReference type="NCBIfam" id="TIGR00613">
    <property type="entry name" value="reco"/>
    <property type="match status" value="1"/>
</dbReference>
<dbReference type="AlphaFoldDB" id="A0A845URK5"/>
<dbReference type="InterPro" id="IPR037278">
    <property type="entry name" value="ARFGAP/RecO"/>
</dbReference>
<evidence type="ECO:0000256" key="3">
    <source>
        <dbReference type="ARBA" id="ARBA00021310"/>
    </source>
</evidence>
<name>A0A845URK5_9GAMM</name>
<evidence type="ECO:0000256" key="6">
    <source>
        <dbReference type="ARBA" id="ARBA00023204"/>
    </source>
</evidence>
<gene>
    <name evidence="8 10" type="primary">recO</name>
    <name evidence="10" type="ORF">G3I74_01845</name>
</gene>
<accession>A0A845URK5</accession>
<feature type="domain" description="DNA replication/recombination mediator RecO N-terminal" evidence="9">
    <location>
        <begin position="1"/>
        <end position="77"/>
    </location>
</feature>
<evidence type="ECO:0000256" key="4">
    <source>
        <dbReference type="ARBA" id="ARBA00022763"/>
    </source>
</evidence>
<evidence type="ECO:0000313" key="11">
    <source>
        <dbReference type="Proteomes" id="UP000484885"/>
    </source>
</evidence>
<dbReference type="GO" id="GO:0043590">
    <property type="term" value="C:bacterial nucleoid"/>
    <property type="evidence" value="ECO:0007669"/>
    <property type="project" value="TreeGrafter"/>
</dbReference>
<evidence type="ECO:0000256" key="2">
    <source>
        <dbReference type="ARBA" id="ARBA00007452"/>
    </source>
</evidence>
<reference evidence="10 11" key="1">
    <citation type="submission" date="2020-02" db="EMBL/GenBank/DDBJ databases">
        <authorList>
            <person name="Zhang X.-Y."/>
        </authorList>
    </citation>
    <scope>NUCLEOTIDE SEQUENCE [LARGE SCALE GENOMIC DNA]</scope>
    <source>
        <strain evidence="10 11">C33</strain>
    </source>
</reference>
<dbReference type="EMBL" id="JAAGSC010000031">
    <property type="protein sequence ID" value="NDY94473.1"/>
    <property type="molecule type" value="Genomic_DNA"/>
</dbReference>
<sequence>MSRLVSQHCWILHRRSWRETSLLIELFSQEHGRVGLVARGARSARSAWRGLGEPFVPLESEWLRRGELGTLVRLEQTGPRPALNGRALWCALYANELLLTLIGRDEPLPELFAAYAGLLHALGSDAGLGGSLRAFELDLLNALGVAPDFEREAHSDRPIQPDGHYRLEPEAGFTAVDPLARNVYAGAAILALSQGGDASLEHRRQARDITRVLLDHQLDGRILKTRELFRSTQ</sequence>
<dbReference type="PANTHER" id="PTHR33991:SF1">
    <property type="entry name" value="DNA REPAIR PROTEIN RECO"/>
    <property type="match status" value="1"/>
</dbReference>
<dbReference type="Gene3D" id="2.40.50.140">
    <property type="entry name" value="Nucleic acid-binding proteins"/>
    <property type="match status" value="1"/>
</dbReference>
<comment type="similarity">
    <text evidence="2 8">Belongs to the RecO family.</text>
</comment>
<dbReference type="GO" id="GO:0006302">
    <property type="term" value="P:double-strand break repair"/>
    <property type="evidence" value="ECO:0007669"/>
    <property type="project" value="TreeGrafter"/>
</dbReference>